<accession>A0A918KBM1</accession>
<dbReference type="InterPro" id="IPR052516">
    <property type="entry name" value="N-heterocyclic_Hydroxylase"/>
</dbReference>
<dbReference type="InterPro" id="IPR012368">
    <property type="entry name" value="OxRdtase_Mopterin-bd_su_IorB"/>
</dbReference>
<evidence type="ECO:0000259" key="2">
    <source>
        <dbReference type="SMART" id="SM01008"/>
    </source>
</evidence>
<dbReference type="PANTHER" id="PTHR47495:SF1">
    <property type="entry name" value="BLL3820 PROTEIN"/>
    <property type="match status" value="1"/>
</dbReference>
<protein>
    <submittedName>
        <fullName evidence="3">Aldehyde dehydrogenase</fullName>
    </submittedName>
</protein>
<dbReference type="RefSeq" id="WP_189609294.1">
    <property type="nucleotide sequence ID" value="NZ_BMXR01000006.1"/>
</dbReference>
<dbReference type="EMBL" id="BMXR01000006">
    <property type="protein sequence ID" value="GGX57254.1"/>
    <property type="molecule type" value="Genomic_DNA"/>
</dbReference>
<reference evidence="3" key="1">
    <citation type="journal article" date="2014" name="Int. J. Syst. Evol. Microbiol.">
        <title>Complete genome sequence of Corynebacterium casei LMG S-19264T (=DSM 44701T), isolated from a smear-ripened cheese.</title>
        <authorList>
            <consortium name="US DOE Joint Genome Institute (JGI-PGF)"/>
            <person name="Walter F."/>
            <person name="Albersmeier A."/>
            <person name="Kalinowski J."/>
            <person name="Ruckert C."/>
        </authorList>
    </citation>
    <scope>NUCLEOTIDE SEQUENCE</scope>
    <source>
        <strain evidence="3">KCTC 22169</strain>
    </source>
</reference>
<dbReference type="SMART" id="SM01008">
    <property type="entry name" value="Ald_Xan_dh_C"/>
    <property type="match status" value="1"/>
</dbReference>
<dbReference type="InterPro" id="IPR008274">
    <property type="entry name" value="AldOxase/xan_DH_MoCoBD1"/>
</dbReference>
<evidence type="ECO:0000313" key="4">
    <source>
        <dbReference type="Proteomes" id="UP000626148"/>
    </source>
</evidence>
<evidence type="ECO:0000313" key="3">
    <source>
        <dbReference type="EMBL" id="GGX57254.1"/>
    </source>
</evidence>
<name>A0A918KBM1_9GAMM</name>
<gene>
    <name evidence="3" type="ORF">GCM10007392_25990</name>
</gene>
<dbReference type="Pfam" id="PF02738">
    <property type="entry name" value="MoCoBD_1"/>
    <property type="match status" value="1"/>
</dbReference>
<organism evidence="3 4">
    <name type="scientific">Saccharospirillum salsuginis</name>
    <dbReference type="NCBI Taxonomy" id="418750"/>
    <lineage>
        <taxon>Bacteria</taxon>
        <taxon>Pseudomonadati</taxon>
        <taxon>Pseudomonadota</taxon>
        <taxon>Gammaproteobacteria</taxon>
        <taxon>Oceanospirillales</taxon>
        <taxon>Saccharospirillaceae</taxon>
        <taxon>Saccharospirillum</taxon>
    </lineage>
</organism>
<dbReference type="Pfam" id="PF20256">
    <property type="entry name" value="MoCoBD_2"/>
    <property type="match status" value="1"/>
</dbReference>
<sequence>MSRLGKITRRTFLIGSATIAGGVAFGYYMYRRPHENPLLDDLAEGEAALTPYVKIDAEGVTLITPRTDLGQGAYSVQAALIAEELDIGLDQVRVDPGPPAPAYYNTALAAESVPVRSTNDGAMANTVRGVADAVMKFAGVHVTGGSSTVPDSYEKLRYAGAVARETLKRAASERTGLPVSRLKTEQGAVVLPDGSRLSYVELAAQAAQVEPVTDVELRPPNLWRMIGQPMQRHDIVAKSTGTAVYGIDLAVEGMVHATIKLNPRQGGSLQDYDATEALAMRGVQQVIPVTGGVGVIADNTWRAFKAAEAIRFDWGPAPYPNDMDEHWAALSNAFNEDQIDARRRDEGNVVEALDRASEVVEAEYRAPYLAHAPLEPINAIVRVNPDRVDVWTGTQIPRFVQANVAKIVGVDSEQVHIHNQMVGGSFGHRLEDEVVKRAAELAKALPGTPVKLVYSREEDMRHDFPRQIAMARGRGSVRDGRVEAYDLGVAMPSVTASQLSRQGLNVPGPDLQIIAGAWDQPFSIPHYRMTGYRADGLAPISSWRSVGASSNGFFHDCFLDELIHAAGADPMEERIRLCWHEPSRQVLETVKAMSGWTGPRISENRGRGVAFCLSFGVACAEVVEVTQTDRGIRIDTVYVAAEVGRVLDPINFENQVQGGVIWGLGHAMNCEITYADGQAEQTNYHAYPGLRLYQTPDIVVQGLENGDKVLGVGEPPVPPAGAALANAIFALTGQRIREMPLNKHIRFV</sequence>
<dbReference type="InterPro" id="IPR037165">
    <property type="entry name" value="AldOxase/xan_DH_Mopterin-bd_sf"/>
</dbReference>
<evidence type="ECO:0000256" key="1">
    <source>
        <dbReference type="SAM" id="Phobius"/>
    </source>
</evidence>
<dbReference type="PIRSF" id="PIRSF036389">
    <property type="entry name" value="IOR_B"/>
    <property type="match status" value="1"/>
</dbReference>
<dbReference type="InterPro" id="IPR036856">
    <property type="entry name" value="Ald_Oxase/Xan_DH_a/b_sf"/>
</dbReference>
<comment type="caution">
    <text evidence="3">The sequence shown here is derived from an EMBL/GenBank/DDBJ whole genome shotgun (WGS) entry which is preliminary data.</text>
</comment>
<dbReference type="Gene3D" id="3.90.1170.50">
    <property type="entry name" value="Aldehyde oxidase/xanthine dehydrogenase, a/b hammerhead"/>
    <property type="match status" value="1"/>
</dbReference>
<dbReference type="InterPro" id="IPR046867">
    <property type="entry name" value="AldOxase/xan_DH_MoCoBD2"/>
</dbReference>
<dbReference type="PANTHER" id="PTHR47495">
    <property type="entry name" value="ALDEHYDE DEHYDROGENASE"/>
    <property type="match status" value="1"/>
</dbReference>
<proteinExistence type="predicted"/>
<feature type="transmembrane region" description="Helical" evidence="1">
    <location>
        <begin position="12"/>
        <end position="30"/>
    </location>
</feature>
<dbReference type="InterPro" id="IPR000674">
    <property type="entry name" value="Ald_Oxase/Xan_DH_a/b"/>
</dbReference>
<dbReference type="AlphaFoldDB" id="A0A918KBM1"/>
<dbReference type="Gene3D" id="3.30.365.10">
    <property type="entry name" value="Aldehyde oxidase/xanthine dehydrogenase, molybdopterin binding domain"/>
    <property type="match status" value="4"/>
</dbReference>
<dbReference type="GO" id="GO:0016491">
    <property type="term" value="F:oxidoreductase activity"/>
    <property type="evidence" value="ECO:0007669"/>
    <property type="project" value="InterPro"/>
</dbReference>
<keyword evidence="1" id="KW-1133">Transmembrane helix</keyword>
<dbReference type="SUPFAM" id="SSF54665">
    <property type="entry name" value="CO dehydrogenase molybdoprotein N-domain-like"/>
    <property type="match status" value="1"/>
</dbReference>
<dbReference type="Proteomes" id="UP000626148">
    <property type="component" value="Unassembled WGS sequence"/>
</dbReference>
<keyword evidence="1" id="KW-0812">Transmembrane</keyword>
<keyword evidence="1" id="KW-0472">Membrane</keyword>
<reference evidence="3" key="2">
    <citation type="submission" date="2020-09" db="EMBL/GenBank/DDBJ databases">
        <authorList>
            <person name="Sun Q."/>
            <person name="Kim S."/>
        </authorList>
    </citation>
    <scope>NUCLEOTIDE SEQUENCE</scope>
    <source>
        <strain evidence="3">KCTC 22169</strain>
    </source>
</reference>
<dbReference type="SUPFAM" id="SSF56003">
    <property type="entry name" value="Molybdenum cofactor-binding domain"/>
    <property type="match status" value="2"/>
</dbReference>
<keyword evidence="4" id="KW-1185">Reference proteome</keyword>
<feature type="domain" description="Aldehyde oxidase/xanthine dehydrogenase a/b hammerhead" evidence="2">
    <location>
        <begin position="240"/>
        <end position="318"/>
    </location>
</feature>